<protein>
    <submittedName>
        <fullName evidence="2">Uncharacterized protein</fullName>
    </submittedName>
</protein>
<sequence>MEGAAEDREIEMTLKEDLASEQAAKQARLKEEMEQARLSALNHGTEKNYTRVWISEQPVGTQQFPPSTKWAYDSPHPF</sequence>
<proteinExistence type="predicted"/>
<gene>
    <name evidence="2" type="ORF">H257_14405</name>
</gene>
<feature type="region of interest" description="Disordered" evidence="1">
    <location>
        <begin position="58"/>
        <end position="78"/>
    </location>
</feature>
<evidence type="ECO:0000313" key="2">
    <source>
        <dbReference type="EMBL" id="ETV70065.1"/>
    </source>
</evidence>
<evidence type="ECO:0000256" key="1">
    <source>
        <dbReference type="SAM" id="MobiDB-lite"/>
    </source>
</evidence>
<dbReference type="EMBL" id="KI913170">
    <property type="protein sequence ID" value="ETV70065.1"/>
    <property type="molecule type" value="Genomic_DNA"/>
</dbReference>
<accession>W4FRF6</accession>
<dbReference type="AlphaFoldDB" id="W4FRF6"/>
<dbReference type="RefSeq" id="XP_009840508.1">
    <property type="nucleotide sequence ID" value="XM_009842206.1"/>
</dbReference>
<organism evidence="2">
    <name type="scientific">Aphanomyces astaci</name>
    <name type="common">Crayfish plague agent</name>
    <dbReference type="NCBI Taxonomy" id="112090"/>
    <lineage>
        <taxon>Eukaryota</taxon>
        <taxon>Sar</taxon>
        <taxon>Stramenopiles</taxon>
        <taxon>Oomycota</taxon>
        <taxon>Saprolegniomycetes</taxon>
        <taxon>Saprolegniales</taxon>
        <taxon>Verrucalvaceae</taxon>
        <taxon>Aphanomyces</taxon>
    </lineage>
</organism>
<dbReference type="VEuPathDB" id="FungiDB:H257_14405"/>
<dbReference type="GeneID" id="20816401"/>
<name>W4FRF6_APHAT</name>
<reference evidence="2" key="1">
    <citation type="submission" date="2013-12" db="EMBL/GenBank/DDBJ databases">
        <title>The Genome Sequence of Aphanomyces astaci APO3.</title>
        <authorList>
            <consortium name="The Broad Institute Genomics Platform"/>
            <person name="Russ C."/>
            <person name="Tyler B."/>
            <person name="van West P."/>
            <person name="Dieguez-Uribeondo J."/>
            <person name="Young S.K."/>
            <person name="Zeng Q."/>
            <person name="Gargeya S."/>
            <person name="Fitzgerald M."/>
            <person name="Abouelleil A."/>
            <person name="Alvarado L."/>
            <person name="Chapman S.B."/>
            <person name="Gainer-Dewar J."/>
            <person name="Goldberg J."/>
            <person name="Griggs A."/>
            <person name="Gujja S."/>
            <person name="Hansen M."/>
            <person name="Howarth C."/>
            <person name="Imamovic A."/>
            <person name="Ireland A."/>
            <person name="Larimer J."/>
            <person name="McCowan C."/>
            <person name="Murphy C."/>
            <person name="Pearson M."/>
            <person name="Poon T.W."/>
            <person name="Priest M."/>
            <person name="Roberts A."/>
            <person name="Saif S."/>
            <person name="Shea T."/>
            <person name="Sykes S."/>
            <person name="Wortman J."/>
            <person name="Nusbaum C."/>
            <person name="Birren B."/>
        </authorList>
    </citation>
    <scope>NUCLEOTIDE SEQUENCE [LARGE SCALE GENOMIC DNA]</scope>
    <source>
        <strain evidence="2">APO3</strain>
    </source>
</reference>